<evidence type="ECO:0000259" key="2">
    <source>
        <dbReference type="Pfam" id="PF16318"/>
    </source>
</evidence>
<keyword evidence="1" id="KW-0732">Signal</keyword>
<dbReference type="RefSeq" id="WP_301199721.1">
    <property type="nucleotide sequence ID" value="NZ_JAPDPI010000023.1"/>
</dbReference>
<dbReference type="Pfam" id="PF16318">
    <property type="entry name" value="DUF4957"/>
    <property type="match status" value="1"/>
</dbReference>
<dbReference type="SUPFAM" id="SSF51126">
    <property type="entry name" value="Pectin lyase-like"/>
    <property type="match status" value="1"/>
</dbReference>
<gene>
    <name evidence="4" type="ORF">OM074_12020</name>
</gene>
<proteinExistence type="predicted"/>
<evidence type="ECO:0000313" key="4">
    <source>
        <dbReference type="EMBL" id="MCW3806351.1"/>
    </source>
</evidence>
<dbReference type="Proteomes" id="UP001207408">
    <property type="component" value="Unassembled WGS sequence"/>
</dbReference>
<evidence type="ECO:0000256" key="1">
    <source>
        <dbReference type="SAM" id="SignalP"/>
    </source>
</evidence>
<comment type="caution">
    <text evidence="4">The sequence shown here is derived from an EMBL/GenBank/DDBJ whole genome shotgun (WGS) entry which is preliminary data.</text>
</comment>
<dbReference type="Pfam" id="PF17161">
    <property type="entry name" value="DUF5123"/>
    <property type="match status" value="1"/>
</dbReference>
<feature type="chain" id="PRO_5042202062" evidence="1">
    <location>
        <begin position="25"/>
        <end position="532"/>
    </location>
</feature>
<organism evidence="4 5">
    <name type="scientific">Plebeiibacterium marinum</name>
    <dbReference type="NCBI Taxonomy" id="2992111"/>
    <lineage>
        <taxon>Bacteria</taxon>
        <taxon>Pseudomonadati</taxon>
        <taxon>Bacteroidota</taxon>
        <taxon>Bacteroidia</taxon>
        <taxon>Marinilabiliales</taxon>
        <taxon>Marinilabiliaceae</taxon>
        <taxon>Plebeiibacterium</taxon>
    </lineage>
</organism>
<dbReference type="CDD" id="cd00063">
    <property type="entry name" value="FN3"/>
    <property type="match status" value="1"/>
</dbReference>
<sequence length="532" mass="58082">MNKLYKIPGLILAFALAVFFQACDDDIDPIIEELNFERAFTPLDLDVKVRNQLNAEVTWTVSQNIDHYVLEIHNDSMLFGSLVVTQDVLPAEVPVTIELESEEQYSVRIKAVSTTEGQDESKWGGIAFKTSKENIFNPLTDENIGKQEAILSWPAGSAVTHFMITPGDVRRDLSDDEIAAGEATVTGLDFDTEYTVIMFNGVNPKQRGDITFTTLPEGITLTAADDLSAAIAGAVDGEIFLLEGGEYTAYKGMITIDKSIVLKGLSSEDMPVLNVQFVIADGAANVELSNIEMDGKYTDELEVETILDHAIQYSSSATAVGNITLTTCNIHDYNKSLVSASSGAFTVESITFDDCMIADILNDGGDFIDFRKSFPAAITVTNTSFVNCATANNRDFFRLDGFAKGNAFDDGAHTPVITVTANTFYNVQNNASGGKRFFYVRWQNSPEVLNVERNLFVNSTAIYSSDSDTDMATFSKNNYFNAPGFLDSSKSVYDNSGTHSELDPGFADAANNDFSVSTQAIIDDAIGALRWR</sequence>
<dbReference type="InterPro" id="IPR011050">
    <property type="entry name" value="Pectin_lyase_fold/virulence"/>
</dbReference>
<name>A0AAE3MEM4_9BACT</name>
<dbReference type="InterPro" id="IPR032530">
    <property type="entry name" value="DUF4957"/>
</dbReference>
<dbReference type="AlphaFoldDB" id="A0AAE3MEM4"/>
<dbReference type="EMBL" id="JAPDPI010000023">
    <property type="protein sequence ID" value="MCW3806351.1"/>
    <property type="molecule type" value="Genomic_DNA"/>
</dbReference>
<protein>
    <submittedName>
        <fullName evidence="4">DUF4957 domain-containing protein</fullName>
    </submittedName>
</protein>
<feature type="domain" description="DUF4957" evidence="2">
    <location>
        <begin position="245"/>
        <end position="384"/>
    </location>
</feature>
<keyword evidence="5" id="KW-1185">Reference proteome</keyword>
<dbReference type="PROSITE" id="PS51257">
    <property type="entry name" value="PROKAR_LIPOPROTEIN"/>
    <property type="match status" value="1"/>
</dbReference>
<dbReference type="InterPro" id="IPR033427">
    <property type="entry name" value="DUF5123"/>
</dbReference>
<reference evidence="4" key="1">
    <citation type="submission" date="2022-10" db="EMBL/GenBank/DDBJ databases">
        <authorList>
            <person name="Yu W.X."/>
        </authorList>
    </citation>
    <scope>NUCLEOTIDE SEQUENCE</scope>
    <source>
        <strain evidence="4">D04</strain>
    </source>
</reference>
<feature type="signal peptide" evidence="1">
    <location>
        <begin position="1"/>
        <end position="24"/>
    </location>
</feature>
<dbReference type="InterPro" id="IPR036116">
    <property type="entry name" value="FN3_sf"/>
</dbReference>
<accession>A0AAE3MEM4</accession>
<feature type="domain" description="DUF5123" evidence="3">
    <location>
        <begin position="417"/>
        <end position="531"/>
    </location>
</feature>
<evidence type="ECO:0000259" key="3">
    <source>
        <dbReference type="Pfam" id="PF17161"/>
    </source>
</evidence>
<dbReference type="SUPFAM" id="SSF49265">
    <property type="entry name" value="Fibronectin type III"/>
    <property type="match status" value="1"/>
</dbReference>
<dbReference type="InterPro" id="IPR003961">
    <property type="entry name" value="FN3_dom"/>
</dbReference>
<evidence type="ECO:0000313" key="5">
    <source>
        <dbReference type="Proteomes" id="UP001207408"/>
    </source>
</evidence>